<feature type="compositionally biased region" description="Low complexity" evidence="1">
    <location>
        <begin position="131"/>
        <end position="142"/>
    </location>
</feature>
<feature type="region of interest" description="Disordered" evidence="1">
    <location>
        <begin position="116"/>
        <end position="150"/>
    </location>
</feature>
<evidence type="ECO:0008006" key="4">
    <source>
        <dbReference type="Google" id="ProtNLM"/>
    </source>
</evidence>
<dbReference type="PANTHER" id="PTHR23172">
    <property type="entry name" value="AUXILIN/CYCLIN G-ASSOCIATED KINASE-RELATED"/>
    <property type="match status" value="1"/>
</dbReference>
<dbReference type="GO" id="GO:0030276">
    <property type="term" value="F:clathrin binding"/>
    <property type="evidence" value="ECO:0000318"/>
    <property type="project" value="GO_Central"/>
</dbReference>
<evidence type="ECO:0000313" key="2">
    <source>
        <dbReference type="EMBL" id="OAY25193.1"/>
    </source>
</evidence>
<gene>
    <name evidence="2" type="ORF">MANES_17G074100v8</name>
</gene>
<dbReference type="STRING" id="3983.A0A2C9U5U5"/>
<dbReference type="EMBL" id="CM004403">
    <property type="protein sequence ID" value="OAY25193.1"/>
    <property type="molecule type" value="Genomic_DNA"/>
</dbReference>
<dbReference type="GO" id="GO:0072318">
    <property type="term" value="P:clathrin coat disassembly"/>
    <property type="evidence" value="ECO:0000318"/>
    <property type="project" value="GO_Central"/>
</dbReference>
<dbReference type="PANTHER" id="PTHR23172:SF69">
    <property type="entry name" value="CHAPERONE DNAJ-DOMAIN SUPERFAMILY PROTEIN"/>
    <property type="match status" value="1"/>
</dbReference>
<dbReference type="GO" id="GO:0031982">
    <property type="term" value="C:vesicle"/>
    <property type="evidence" value="ECO:0000318"/>
    <property type="project" value="GO_Central"/>
</dbReference>
<accession>A0A2C9U5U5</accession>
<comment type="caution">
    <text evidence="2">The sequence shown here is derived from an EMBL/GenBank/DDBJ whole genome shotgun (WGS) entry which is preliminary data.</text>
</comment>
<dbReference type="GO" id="GO:0005737">
    <property type="term" value="C:cytoplasm"/>
    <property type="evidence" value="ECO:0000318"/>
    <property type="project" value="GO_Central"/>
</dbReference>
<sequence length="480" mass="54455">MRMDESGRMRMGRPSLPRRRSMEDTSAAATRLSMEALDPDDFADVFGGPPRSVLSRKYSADFTRSSTSFYEDIFRPPEFVTSIEKKSGGGRSLPAFRIPAKGEGFYGDVFGWEEDRRSRDRSKPNSKAKSKSNSSSVLSSEELSPHRRPVTGDDVALSSFASKLRPINVPYRWTTTAMRPEEQARKVEMHSFSSNFPSDEYYMENEYNDSFRSSYITVSRQISSPETISLDPNSYPSIKVSVDDLELNSTSSPVSSLCQEQVASAGKQSNLMPEEEMEQEEDEVISSYVIEINSDHREVASEAISIDEAIAWAKEKFQAQSFDRQKKEDLSAEVEERPNSHEFISSQMDGHGSTQSPTEEELKKWRSEEEIEQSEKDMELELLDEDIQLWSAGKETNIRLLLSTLHHILWLNSGWPATPLTSLIESSHVKKAYQKARLCLHPDKLQQRGATLQQKYVAEKAFSILQDAWAAFISQDILFN</sequence>
<evidence type="ECO:0000313" key="3">
    <source>
        <dbReference type="Proteomes" id="UP000091857"/>
    </source>
</evidence>
<dbReference type="InterPro" id="IPR036869">
    <property type="entry name" value="J_dom_sf"/>
</dbReference>
<dbReference type="FunFam" id="1.10.287.110:FF:000043">
    <property type="entry name" value="J-domain protein required for chloroplast accumulation response 1"/>
    <property type="match status" value="1"/>
</dbReference>
<dbReference type="Gene3D" id="1.10.287.110">
    <property type="entry name" value="DnaJ domain"/>
    <property type="match status" value="1"/>
</dbReference>
<evidence type="ECO:0000256" key="1">
    <source>
        <dbReference type="SAM" id="MobiDB-lite"/>
    </source>
</evidence>
<dbReference type="SUPFAM" id="SSF46565">
    <property type="entry name" value="Chaperone J-domain"/>
    <property type="match status" value="1"/>
</dbReference>
<reference evidence="3" key="1">
    <citation type="journal article" date="2016" name="Nat. Biotechnol.">
        <title>Sequencing wild and cultivated cassava and related species reveals extensive interspecific hybridization and genetic diversity.</title>
        <authorList>
            <person name="Bredeson J.V."/>
            <person name="Lyons J.B."/>
            <person name="Prochnik S.E."/>
            <person name="Wu G.A."/>
            <person name="Ha C.M."/>
            <person name="Edsinger-Gonzales E."/>
            <person name="Grimwood J."/>
            <person name="Schmutz J."/>
            <person name="Rabbi I.Y."/>
            <person name="Egesi C."/>
            <person name="Nauluvula P."/>
            <person name="Lebot V."/>
            <person name="Ndunguru J."/>
            <person name="Mkamilo G."/>
            <person name="Bart R.S."/>
            <person name="Setter T.L."/>
            <person name="Gleadow R.M."/>
            <person name="Kulakow P."/>
            <person name="Ferguson M.E."/>
            <person name="Rounsley S."/>
            <person name="Rokhsar D.S."/>
        </authorList>
    </citation>
    <scope>NUCLEOTIDE SEQUENCE [LARGE SCALE GENOMIC DNA]</scope>
    <source>
        <strain evidence="3">cv. AM560-2</strain>
    </source>
</reference>
<dbReference type="GO" id="GO:0072583">
    <property type="term" value="P:clathrin-dependent endocytosis"/>
    <property type="evidence" value="ECO:0000318"/>
    <property type="project" value="GO_Central"/>
</dbReference>
<proteinExistence type="predicted"/>
<keyword evidence="3" id="KW-1185">Reference proteome</keyword>
<dbReference type="AlphaFoldDB" id="A0A2C9U5U5"/>
<protein>
    <recommendedName>
        <fullName evidence="4">J domain-containing protein</fullName>
    </recommendedName>
</protein>
<dbReference type="OrthoDB" id="1717591at2759"/>
<feature type="region of interest" description="Disordered" evidence="1">
    <location>
        <begin position="1"/>
        <end position="27"/>
    </location>
</feature>
<dbReference type="Proteomes" id="UP000091857">
    <property type="component" value="Chromosome 17"/>
</dbReference>
<name>A0A2C9U5U5_MANES</name>
<organism evidence="2 3">
    <name type="scientific">Manihot esculenta</name>
    <name type="common">Cassava</name>
    <name type="synonym">Jatropha manihot</name>
    <dbReference type="NCBI Taxonomy" id="3983"/>
    <lineage>
        <taxon>Eukaryota</taxon>
        <taxon>Viridiplantae</taxon>
        <taxon>Streptophyta</taxon>
        <taxon>Embryophyta</taxon>
        <taxon>Tracheophyta</taxon>
        <taxon>Spermatophyta</taxon>
        <taxon>Magnoliopsida</taxon>
        <taxon>eudicotyledons</taxon>
        <taxon>Gunneridae</taxon>
        <taxon>Pentapetalae</taxon>
        <taxon>rosids</taxon>
        <taxon>fabids</taxon>
        <taxon>Malpighiales</taxon>
        <taxon>Euphorbiaceae</taxon>
        <taxon>Crotonoideae</taxon>
        <taxon>Manihoteae</taxon>
        <taxon>Manihot</taxon>
    </lineage>
</organism>
<dbReference type="Gramene" id="Manes.17G074100.1.v8.1">
    <property type="protein sequence ID" value="Manes.17G074100.1.v8.1.CDS"/>
    <property type="gene ID" value="Manes.17G074100.v8.1"/>
</dbReference>